<comment type="caution">
    <text evidence="1">The sequence shown here is derived from an EMBL/GenBank/DDBJ whole genome shotgun (WGS) entry which is preliminary data.</text>
</comment>
<sequence length="107" mass="12908">MYPVILLKWSRLRFPVMQDLEFSQCIILHNDDCQVAVSYFVVILLKWSRLRFPVMQDLEFSQRNDFLHHPLLKLRIRFRNRPHRDAEVSATCYLSLPENEDCEKAWA</sequence>
<gene>
    <name evidence="1" type="ORF">T12_11263</name>
</gene>
<reference evidence="1 2" key="1">
    <citation type="submission" date="2015-01" db="EMBL/GenBank/DDBJ databases">
        <title>Evolution of Trichinella species and genotypes.</title>
        <authorList>
            <person name="Korhonen P.K."/>
            <person name="Edoardo P."/>
            <person name="Giuseppe L.R."/>
            <person name="Gasser R.B."/>
        </authorList>
    </citation>
    <scope>NUCLEOTIDE SEQUENCE [LARGE SCALE GENOMIC DNA]</scope>
    <source>
        <strain evidence="1">ISS2496</strain>
    </source>
</reference>
<accession>A0A0V0Z8N9</accession>
<evidence type="ECO:0000313" key="1">
    <source>
        <dbReference type="EMBL" id="KRY08873.1"/>
    </source>
</evidence>
<proteinExistence type="predicted"/>
<dbReference type="Proteomes" id="UP000054783">
    <property type="component" value="Unassembled WGS sequence"/>
</dbReference>
<name>A0A0V0Z8N9_9BILA</name>
<keyword evidence="2" id="KW-1185">Reference proteome</keyword>
<protein>
    <submittedName>
        <fullName evidence="1">Uncharacterized protein</fullName>
    </submittedName>
</protein>
<dbReference type="AlphaFoldDB" id="A0A0V0Z8N9"/>
<organism evidence="1 2">
    <name type="scientific">Trichinella patagoniensis</name>
    <dbReference type="NCBI Taxonomy" id="990121"/>
    <lineage>
        <taxon>Eukaryota</taxon>
        <taxon>Metazoa</taxon>
        <taxon>Ecdysozoa</taxon>
        <taxon>Nematoda</taxon>
        <taxon>Enoplea</taxon>
        <taxon>Dorylaimia</taxon>
        <taxon>Trichinellida</taxon>
        <taxon>Trichinellidae</taxon>
        <taxon>Trichinella</taxon>
    </lineage>
</organism>
<dbReference type="EMBL" id="JYDQ01000305">
    <property type="protein sequence ID" value="KRY08873.1"/>
    <property type="molecule type" value="Genomic_DNA"/>
</dbReference>
<evidence type="ECO:0000313" key="2">
    <source>
        <dbReference type="Proteomes" id="UP000054783"/>
    </source>
</evidence>